<evidence type="ECO:0000256" key="1">
    <source>
        <dbReference type="SAM" id="MobiDB-lite"/>
    </source>
</evidence>
<feature type="compositionally biased region" description="Polar residues" evidence="1">
    <location>
        <begin position="224"/>
        <end position="237"/>
    </location>
</feature>
<feature type="region of interest" description="Disordered" evidence="1">
    <location>
        <begin position="448"/>
        <end position="488"/>
    </location>
</feature>
<name>A0A9P4UA45_9PLEO</name>
<reference evidence="2" key="1">
    <citation type="journal article" date="2020" name="Stud. Mycol.">
        <title>101 Dothideomycetes genomes: a test case for predicting lifestyles and emergence of pathogens.</title>
        <authorList>
            <person name="Haridas S."/>
            <person name="Albert R."/>
            <person name="Binder M."/>
            <person name="Bloem J."/>
            <person name="Labutti K."/>
            <person name="Salamov A."/>
            <person name="Andreopoulos B."/>
            <person name="Baker S."/>
            <person name="Barry K."/>
            <person name="Bills G."/>
            <person name="Bluhm B."/>
            <person name="Cannon C."/>
            <person name="Castanera R."/>
            <person name="Culley D."/>
            <person name="Daum C."/>
            <person name="Ezra D."/>
            <person name="Gonzalez J."/>
            <person name="Henrissat B."/>
            <person name="Kuo A."/>
            <person name="Liang C."/>
            <person name="Lipzen A."/>
            <person name="Lutzoni F."/>
            <person name="Magnuson J."/>
            <person name="Mondo S."/>
            <person name="Nolan M."/>
            <person name="Ohm R."/>
            <person name="Pangilinan J."/>
            <person name="Park H.-J."/>
            <person name="Ramirez L."/>
            <person name="Alfaro M."/>
            <person name="Sun H."/>
            <person name="Tritt A."/>
            <person name="Yoshinaga Y."/>
            <person name="Zwiers L.-H."/>
            <person name="Turgeon B."/>
            <person name="Goodwin S."/>
            <person name="Spatafora J."/>
            <person name="Crous P."/>
            <person name="Grigoriev I."/>
        </authorList>
    </citation>
    <scope>NUCLEOTIDE SEQUENCE</scope>
    <source>
        <strain evidence="2">CBS 690.94</strain>
    </source>
</reference>
<accession>A0A9P4UA45</accession>
<evidence type="ECO:0000313" key="2">
    <source>
        <dbReference type="EMBL" id="KAF2444124.1"/>
    </source>
</evidence>
<feature type="compositionally biased region" description="Basic and acidic residues" evidence="1">
    <location>
        <begin position="472"/>
        <end position="481"/>
    </location>
</feature>
<evidence type="ECO:0000313" key="3">
    <source>
        <dbReference type="Proteomes" id="UP000799764"/>
    </source>
</evidence>
<feature type="compositionally biased region" description="Acidic residues" evidence="1">
    <location>
        <begin position="260"/>
        <end position="275"/>
    </location>
</feature>
<dbReference type="AlphaFoldDB" id="A0A9P4UA45"/>
<feature type="compositionally biased region" description="Basic and acidic residues" evidence="1">
    <location>
        <begin position="116"/>
        <end position="133"/>
    </location>
</feature>
<sequence>MPSDSGCELSELFSDLSSDLSIMNEDVPGESGHADPWLDDSYTPIDDNRDDGSQPPTAGDATLPNEDIAEIVQGGGDDDGSELHTAADAALPIENHAKIDQSEADNDVQRLQRSKAVKEEAARGLETRKKSVEMTRVTWTGRKRVSFSDVGSAGDDSGVEDDYSESGEDVDVKSEADSEEETSQIAIEESGCATEDHEDDGYVETGDQTGRREMFVTASPKMKATSSASFEAPTSQLVAPKSPERLARPKAAAAARVSDDDSELSDPDSNPEDPDGTSTWKEVTAEFQKKINFAQAGAAPEKELVRKASSSTKHNTTTQAESLKKHDLRKKTGTKGTHSKASPTHKTKQTQAEKHDAQKKVRSQHREPKINPPKKINQPPAKRSKSSQGKAMPAVADSEDDVDEIITRTISTAQMRGAIMNLYTTSLQVYHQFVAYASERDGDAAGNAAETAFAGASQINTRSGAQRKRERKKEAKSDAPSRKKPRQK</sequence>
<feature type="compositionally biased region" description="Polar residues" evidence="1">
    <location>
        <begin position="308"/>
        <end position="321"/>
    </location>
</feature>
<keyword evidence="3" id="KW-1185">Reference proteome</keyword>
<comment type="caution">
    <text evidence="2">The sequence shown here is derived from an EMBL/GenBank/DDBJ whole genome shotgun (WGS) entry which is preliminary data.</text>
</comment>
<protein>
    <submittedName>
        <fullName evidence="2">Uncharacterized protein</fullName>
    </submittedName>
</protein>
<organism evidence="2 3">
    <name type="scientific">Karstenula rhodostoma CBS 690.94</name>
    <dbReference type="NCBI Taxonomy" id="1392251"/>
    <lineage>
        <taxon>Eukaryota</taxon>
        <taxon>Fungi</taxon>
        <taxon>Dikarya</taxon>
        <taxon>Ascomycota</taxon>
        <taxon>Pezizomycotina</taxon>
        <taxon>Dothideomycetes</taxon>
        <taxon>Pleosporomycetidae</taxon>
        <taxon>Pleosporales</taxon>
        <taxon>Massarineae</taxon>
        <taxon>Didymosphaeriaceae</taxon>
        <taxon>Karstenula</taxon>
    </lineage>
</organism>
<dbReference type="EMBL" id="MU001501">
    <property type="protein sequence ID" value="KAF2444124.1"/>
    <property type="molecule type" value="Genomic_DNA"/>
</dbReference>
<feature type="compositionally biased region" description="Basic and acidic residues" evidence="1">
    <location>
        <begin position="351"/>
        <end position="369"/>
    </location>
</feature>
<proteinExistence type="predicted"/>
<feature type="compositionally biased region" description="Acidic residues" evidence="1">
    <location>
        <begin position="157"/>
        <end position="169"/>
    </location>
</feature>
<gene>
    <name evidence="2" type="ORF">P171DRAFT_432201</name>
</gene>
<dbReference type="Proteomes" id="UP000799764">
    <property type="component" value="Unassembled WGS sequence"/>
</dbReference>
<feature type="region of interest" description="Disordered" evidence="1">
    <location>
        <begin position="20"/>
        <end position="402"/>
    </location>
</feature>
<dbReference type="OrthoDB" id="10654939at2759"/>